<dbReference type="InterPro" id="IPR033756">
    <property type="entry name" value="YlxH/NBP35"/>
</dbReference>
<dbReference type="InterPro" id="IPR033875">
    <property type="entry name" value="FlhG"/>
</dbReference>
<dbReference type="InterPro" id="IPR025501">
    <property type="entry name" value="MinD_FleN"/>
</dbReference>
<dbReference type="GO" id="GO:0005829">
    <property type="term" value="C:cytosol"/>
    <property type="evidence" value="ECO:0007669"/>
    <property type="project" value="TreeGrafter"/>
</dbReference>
<proteinExistence type="predicted"/>
<dbReference type="InterPro" id="IPR027417">
    <property type="entry name" value="P-loop_NTPase"/>
</dbReference>
<evidence type="ECO:0000313" key="3">
    <source>
        <dbReference type="EMBL" id="SDY83803.1"/>
    </source>
</evidence>
<dbReference type="CDD" id="cd02038">
    <property type="entry name" value="FlhG-like"/>
    <property type="match status" value="1"/>
</dbReference>
<dbReference type="PIRSF" id="PIRSF003092">
    <property type="entry name" value="MinD"/>
    <property type="match status" value="1"/>
</dbReference>
<keyword evidence="1" id="KW-0547">Nucleotide-binding</keyword>
<keyword evidence="4" id="KW-1185">Reference proteome</keyword>
<evidence type="ECO:0000256" key="1">
    <source>
        <dbReference type="ARBA" id="ARBA00022741"/>
    </source>
</evidence>
<dbReference type="PANTHER" id="PTHR43384:SF4">
    <property type="entry name" value="CELLULOSE BIOSYNTHESIS PROTEIN BCSQ-RELATED"/>
    <property type="match status" value="1"/>
</dbReference>
<dbReference type="EMBL" id="FNQE01000009">
    <property type="protein sequence ID" value="SDY83803.1"/>
    <property type="molecule type" value="Genomic_DNA"/>
</dbReference>
<dbReference type="GO" id="GO:0016887">
    <property type="term" value="F:ATP hydrolysis activity"/>
    <property type="evidence" value="ECO:0007669"/>
    <property type="project" value="TreeGrafter"/>
</dbReference>
<dbReference type="GO" id="GO:0009898">
    <property type="term" value="C:cytoplasmic side of plasma membrane"/>
    <property type="evidence" value="ECO:0007669"/>
    <property type="project" value="TreeGrafter"/>
</dbReference>
<dbReference type="RefSeq" id="WP_091728056.1">
    <property type="nucleotide sequence ID" value="NZ_FNQE01000009.1"/>
</dbReference>
<dbReference type="PANTHER" id="PTHR43384">
    <property type="entry name" value="SEPTUM SITE-DETERMINING PROTEIN MIND HOMOLOG, CHLOROPLASTIC-RELATED"/>
    <property type="match status" value="1"/>
</dbReference>
<dbReference type="OrthoDB" id="9816297at2"/>
<keyword evidence="3" id="KW-0282">Flagellum</keyword>
<keyword evidence="3" id="KW-0969">Cilium</keyword>
<dbReference type="GO" id="GO:0005524">
    <property type="term" value="F:ATP binding"/>
    <property type="evidence" value="ECO:0007669"/>
    <property type="project" value="UniProtKB-KW"/>
</dbReference>
<dbReference type="Gene3D" id="3.40.50.300">
    <property type="entry name" value="P-loop containing nucleotide triphosphate hydrolases"/>
    <property type="match status" value="1"/>
</dbReference>
<dbReference type="GO" id="GO:0051782">
    <property type="term" value="P:negative regulation of cell division"/>
    <property type="evidence" value="ECO:0007669"/>
    <property type="project" value="TreeGrafter"/>
</dbReference>
<reference evidence="3 4" key="1">
    <citation type="submission" date="2016-10" db="EMBL/GenBank/DDBJ databases">
        <authorList>
            <person name="de Groot N.N."/>
        </authorList>
    </citation>
    <scope>NUCLEOTIDE SEQUENCE [LARGE SCALE GENOMIC DNA]</scope>
    <source>
        <strain evidence="3 4">DSM 21650</strain>
    </source>
</reference>
<dbReference type="SUPFAM" id="SSF52540">
    <property type="entry name" value="P-loop containing nucleoside triphosphate hydrolases"/>
    <property type="match status" value="1"/>
</dbReference>
<dbReference type="STRING" id="415015.SAMN05660462_01006"/>
<keyword evidence="2" id="KW-0067">ATP-binding</keyword>
<dbReference type="Pfam" id="PF10609">
    <property type="entry name" value="ParA"/>
    <property type="match status" value="1"/>
</dbReference>
<evidence type="ECO:0000256" key="2">
    <source>
        <dbReference type="ARBA" id="ARBA00022840"/>
    </source>
</evidence>
<protein>
    <submittedName>
        <fullName evidence="3">Flagellar biosynthesis protein FlhG</fullName>
    </submittedName>
</protein>
<dbReference type="AlphaFoldDB" id="A0A1H3N4Y7"/>
<keyword evidence="3" id="KW-0966">Cell projection</keyword>
<dbReference type="Proteomes" id="UP000198625">
    <property type="component" value="Unassembled WGS sequence"/>
</dbReference>
<accession>A0A1H3N4Y7</accession>
<organism evidence="3 4">
    <name type="scientific">Proteiniborus ethanoligenes</name>
    <dbReference type="NCBI Taxonomy" id="415015"/>
    <lineage>
        <taxon>Bacteria</taxon>
        <taxon>Bacillati</taxon>
        <taxon>Bacillota</taxon>
        <taxon>Clostridia</taxon>
        <taxon>Eubacteriales</taxon>
        <taxon>Proteiniborus</taxon>
    </lineage>
</organism>
<dbReference type="InterPro" id="IPR050625">
    <property type="entry name" value="ParA/MinD_ATPase"/>
</dbReference>
<name>A0A1H3N4Y7_9FIRM</name>
<sequence length="301" mass="33066">MYDQAERLRQILKTNENSNRQTSTRKITDNTRVIAVSSGKGGVGKTNFTINLAISLSKLGYTVAVIDADIGLANIDVLLGLLPKENISSVLNKNKNILEIMTDGPDGVKIIAGGSGLYDILSLNAENLNYLISQLSQLEQLFDFVLIDTGAGISEVVMSFVSAADEAILITTPEPTSLTDVYALIKALRIRGSSCKLRLVVNRVENQREAIDVFEKLFIASKKFLNTSIENLGYIMNSKLVVEAVKNQNPFINLYPNSSISKNINSIAVKIIGSTNNNENKNSFTNFLNKFKDFFSKNDSE</sequence>
<gene>
    <name evidence="3" type="ORF">SAMN05660462_01006</name>
</gene>
<evidence type="ECO:0000313" key="4">
    <source>
        <dbReference type="Proteomes" id="UP000198625"/>
    </source>
</evidence>